<reference evidence="1 2" key="1">
    <citation type="submission" date="2014-04" db="EMBL/GenBank/DDBJ databases">
        <authorList>
            <consortium name="DOE Joint Genome Institute"/>
            <person name="Kuo A."/>
            <person name="Kohler A."/>
            <person name="Costa M.D."/>
            <person name="Nagy L.G."/>
            <person name="Floudas D."/>
            <person name="Copeland A."/>
            <person name="Barry K.W."/>
            <person name="Cichocki N."/>
            <person name="Veneault-Fourrey C."/>
            <person name="LaButti K."/>
            <person name="Lindquist E.A."/>
            <person name="Lipzen A."/>
            <person name="Lundell T."/>
            <person name="Morin E."/>
            <person name="Murat C."/>
            <person name="Sun H."/>
            <person name="Tunlid A."/>
            <person name="Henrissat B."/>
            <person name="Grigoriev I.V."/>
            <person name="Hibbett D.S."/>
            <person name="Martin F."/>
            <person name="Nordberg H.P."/>
            <person name="Cantor M.N."/>
            <person name="Hua S.X."/>
        </authorList>
    </citation>
    <scope>NUCLEOTIDE SEQUENCE [LARGE SCALE GENOMIC DNA]</scope>
    <source>
        <strain evidence="1 2">441</strain>
    </source>
</reference>
<dbReference type="EMBL" id="KN833986">
    <property type="protein sequence ID" value="KIK13591.1"/>
    <property type="molecule type" value="Genomic_DNA"/>
</dbReference>
<dbReference type="HOGENOM" id="CLU_2050566_0_0_1"/>
<organism evidence="1 2">
    <name type="scientific">Pisolithus microcarpus 441</name>
    <dbReference type="NCBI Taxonomy" id="765257"/>
    <lineage>
        <taxon>Eukaryota</taxon>
        <taxon>Fungi</taxon>
        <taxon>Dikarya</taxon>
        <taxon>Basidiomycota</taxon>
        <taxon>Agaricomycotina</taxon>
        <taxon>Agaricomycetes</taxon>
        <taxon>Agaricomycetidae</taxon>
        <taxon>Boletales</taxon>
        <taxon>Sclerodermatineae</taxon>
        <taxon>Pisolithaceae</taxon>
        <taxon>Pisolithus</taxon>
    </lineage>
</organism>
<proteinExistence type="predicted"/>
<dbReference type="Proteomes" id="UP000054018">
    <property type="component" value="Unassembled WGS sequence"/>
</dbReference>
<keyword evidence="2" id="KW-1185">Reference proteome</keyword>
<protein>
    <submittedName>
        <fullName evidence="1">Uncharacterized protein</fullName>
    </submittedName>
</protein>
<name>A0A0C9Y9N5_9AGAM</name>
<evidence type="ECO:0000313" key="2">
    <source>
        <dbReference type="Proteomes" id="UP000054018"/>
    </source>
</evidence>
<evidence type="ECO:0000313" key="1">
    <source>
        <dbReference type="EMBL" id="KIK13591.1"/>
    </source>
</evidence>
<dbReference type="AlphaFoldDB" id="A0A0C9Y9N5"/>
<sequence length="120" mass="13487">MYALTCVFAREVIDLVGIYVLYDTQRPSVPLTCAIHADSGVQNGGGNWNSCALLQEGYIDEWRRGDTSFTHRRGKQGQHLERWDLIRIGICTLLSHGVAELCRATAASHMVVRHLRYDKG</sequence>
<reference evidence="2" key="2">
    <citation type="submission" date="2015-01" db="EMBL/GenBank/DDBJ databases">
        <title>Evolutionary Origins and Diversification of the Mycorrhizal Mutualists.</title>
        <authorList>
            <consortium name="DOE Joint Genome Institute"/>
            <consortium name="Mycorrhizal Genomics Consortium"/>
            <person name="Kohler A."/>
            <person name="Kuo A."/>
            <person name="Nagy L.G."/>
            <person name="Floudas D."/>
            <person name="Copeland A."/>
            <person name="Barry K.W."/>
            <person name="Cichocki N."/>
            <person name="Veneault-Fourrey C."/>
            <person name="LaButti K."/>
            <person name="Lindquist E.A."/>
            <person name="Lipzen A."/>
            <person name="Lundell T."/>
            <person name="Morin E."/>
            <person name="Murat C."/>
            <person name="Riley R."/>
            <person name="Ohm R."/>
            <person name="Sun H."/>
            <person name="Tunlid A."/>
            <person name="Henrissat B."/>
            <person name="Grigoriev I.V."/>
            <person name="Hibbett D.S."/>
            <person name="Martin F."/>
        </authorList>
    </citation>
    <scope>NUCLEOTIDE SEQUENCE [LARGE SCALE GENOMIC DNA]</scope>
    <source>
        <strain evidence="2">441</strain>
    </source>
</reference>
<gene>
    <name evidence="1" type="ORF">PISMIDRAFT_688558</name>
</gene>
<accession>A0A0C9Y9N5</accession>